<evidence type="ECO:0000256" key="3">
    <source>
        <dbReference type="ARBA" id="ARBA00012211"/>
    </source>
</evidence>
<dbReference type="GO" id="GO:0005524">
    <property type="term" value="F:ATP binding"/>
    <property type="evidence" value="ECO:0007669"/>
    <property type="project" value="UniProtKB-UniRule"/>
</dbReference>
<sequence length="428" mass="48160">MQFKFMKIHFIGIGGIGVSALAQYYLQKGHDISGSDLAASEITNFLASKGVKIMIGNMAENIQPDFDLVIHSPAVKTENPELLQATRYKLQTKSYPQALGELTRQYKTIAISGSHGKSTTTAMIALILIKAGIDPTVIVGTKLKEFGNTNFRIGKSNYLVIEACEYDGSFLEYSPQIAVITNVDKEHLDYFKTFANVKKAFKDFAKKVPADGFLITEKNLPVKASPVGVAFGLRPRDAKKLKLQVPGKHNIYNALAALAVARILGVKDEVSFKALAEFNGTWRRFETKEVKIKNLKLKIVSDYGHHPTEVMATLKAAREKFGKAKIWCIFQPHQKQRTYYLFKDFVKLFRTIKIDQIIITDIYDVAGREEKNINEKVDSPLLVKKIGRKHVQYMPLEAAEKFVKENIKSREVLIIMGAGDIYKLFDKF</sequence>
<keyword evidence="6 14" id="KW-0132">Cell division</keyword>
<dbReference type="EC" id="6.3.2.8" evidence="3 14"/>
<evidence type="ECO:0000256" key="9">
    <source>
        <dbReference type="ARBA" id="ARBA00022960"/>
    </source>
</evidence>
<evidence type="ECO:0000256" key="5">
    <source>
        <dbReference type="ARBA" id="ARBA00022598"/>
    </source>
</evidence>
<dbReference type="InterPro" id="IPR036565">
    <property type="entry name" value="Mur-like_cat_sf"/>
</dbReference>
<dbReference type="InterPro" id="IPR013221">
    <property type="entry name" value="Mur_ligase_cen"/>
</dbReference>
<evidence type="ECO:0000256" key="4">
    <source>
        <dbReference type="ARBA" id="ARBA00022490"/>
    </source>
</evidence>
<comment type="function">
    <text evidence="14">Cell wall formation.</text>
</comment>
<keyword evidence="4 14" id="KW-0963">Cytoplasm</keyword>
<keyword evidence="10 14" id="KW-0573">Peptidoglycan synthesis</keyword>
<evidence type="ECO:0000259" key="16">
    <source>
        <dbReference type="Pfam" id="PF02875"/>
    </source>
</evidence>
<evidence type="ECO:0000313" key="18">
    <source>
        <dbReference type="EMBL" id="OGZ66085.1"/>
    </source>
</evidence>
<dbReference type="Gene3D" id="3.40.50.720">
    <property type="entry name" value="NAD(P)-binding Rossmann-like Domain"/>
    <property type="match status" value="1"/>
</dbReference>
<dbReference type="InterPro" id="IPR004101">
    <property type="entry name" value="Mur_ligase_C"/>
</dbReference>
<evidence type="ECO:0000256" key="8">
    <source>
        <dbReference type="ARBA" id="ARBA00022840"/>
    </source>
</evidence>
<organism evidence="18 19">
    <name type="scientific">Candidatus Staskawiczbacteria bacterium RIFCSPHIGHO2_01_FULL_41_41</name>
    <dbReference type="NCBI Taxonomy" id="1802203"/>
    <lineage>
        <taxon>Bacteria</taxon>
        <taxon>Candidatus Staskawicziibacteriota</taxon>
    </lineage>
</organism>
<dbReference type="GO" id="GO:0009252">
    <property type="term" value="P:peptidoglycan biosynthetic process"/>
    <property type="evidence" value="ECO:0007669"/>
    <property type="project" value="UniProtKB-UniRule"/>
</dbReference>
<gene>
    <name evidence="14" type="primary">murC</name>
    <name evidence="18" type="ORF">A2822_04890</name>
</gene>
<dbReference type="GO" id="GO:0005737">
    <property type="term" value="C:cytoplasm"/>
    <property type="evidence" value="ECO:0007669"/>
    <property type="project" value="UniProtKB-SubCell"/>
</dbReference>
<dbReference type="PANTHER" id="PTHR43445:SF3">
    <property type="entry name" value="UDP-N-ACETYLMURAMATE--L-ALANINE LIGASE"/>
    <property type="match status" value="1"/>
</dbReference>
<evidence type="ECO:0000256" key="13">
    <source>
        <dbReference type="ARBA" id="ARBA00047833"/>
    </source>
</evidence>
<dbReference type="PANTHER" id="PTHR43445">
    <property type="entry name" value="UDP-N-ACETYLMURAMATE--L-ALANINE LIGASE-RELATED"/>
    <property type="match status" value="1"/>
</dbReference>
<evidence type="ECO:0000256" key="10">
    <source>
        <dbReference type="ARBA" id="ARBA00022984"/>
    </source>
</evidence>
<keyword evidence="9 14" id="KW-0133">Cell shape</keyword>
<evidence type="ECO:0000256" key="11">
    <source>
        <dbReference type="ARBA" id="ARBA00023306"/>
    </source>
</evidence>
<dbReference type="GO" id="GO:0008360">
    <property type="term" value="P:regulation of cell shape"/>
    <property type="evidence" value="ECO:0007669"/>
    <property type="project" value="UniProtKB-KW"/>
</dbReference>
<keyword evidence="12 14" id="KW-0961">Cell wall biogenesis/degradation</keyword>
<keyword evidence="7 14" id="KW-0547">Nucleotide-binding</keyword>
<evidence type="ECO:0000256" key="14">
    <source>
        <dbReference type="HAMAP-Rule" id="MF_00046"/>
    </source>
</evidence>
<dbReference type="SUPFAM" id="SSF51984">
    <property type="entry name" value="MurCD N-terminal domain"/>
    <property type="match status" value="1"/>
</dbReference>
<dbReference type="Pfam" id="PF01225">
    <property type="entry name" value="Mur_ligase"/>
    <property type="match status" value="1"/>
</dbReference>
<evidence type="ECO:0000256" key="1">
    <source>
        <dbReference type="ARBA" id="ARBA00004496"/>
    </source>
</evidence>
<feature type="domain" description="Mur ligase central" evidence="17">
    <location>
        <begin position="111"/>
        <end position="217"/>
    </location>
</feature>
<dbReference type="Gene3D" id="3.90.190.20">
    <property type="entry name" value="Mur ligase, C-terminal domain"/>
    <property type="match status" value="1"/>
</dbReference>
<dbReference type="GO" id="GO:0008763">
    <property type="term" value="F:UDP-N-acetylmuramate-L-alanine ligase activity"/>
    <property type="evidence" value="ECO:0007669"/>
    <property type="project" value="UniProtKB-UniRule"/>
</dbReference>
<keyword evidence="5 14" id="KW-0436">Ligase</keyword>
<evidence type="ECO:0000256" key="6">
    <source>
        <dbReference type="ARBA" id="ARBA00022618"/>
    </source>
</evidence>
<dbReference type="HAMAP" id="MF_00046">
    <property type="entry name" value="MurC"/>
    <property type="match status" value="1"/>
</dbReference>
<evidence type="ECO:0000259" key="15">
    <source>
        <dbReference type="Pfam" id="PF01225"/>
    </source>
</evidence>
<dbReference type="AlphaFoldDB" id="A0A1G2HUF0"/>
<comment type="catalytic activity">
    <reaction evidence="13 14">
        <text>UDP-N-acetyl-alpha-D-muramate + L-alanine + ATP = UDP-N-acetyl-alpha-D-muramoyl-L-alanine + ADP + phosphate + H(+)</text>
        <dbReference type="Rhea" id="RHEA:23372"/>
        <dbReference type="ChEBI" id="CHEBI:15378"/>
        <dbReference type="ChEBI" id="CHEBI:30616"/>
        <dbReference type="ChEBI" id="CHEBI:43474"/>
        <dbReference type="ChEBI" id="CHEBI:57972"/>
        <dbReference type="ChEBI" id="CHEBI:70757"/>
        <dbReference type="ChEBI" id="CHEBI:83898"/>
        <dbReference type="ChEBI" id="CHEBI:456216"/>
        <dbReference type="EC" id="6.3.2.8"/>
    </reaction>
</comment>
<comment type="caution">
    <text evidence="18">The sequence shown here is derived from an EMBL/GenBank/DDBJ whole genome shotgun (WGS) entry which is preliminary data.</text>
</comment>
<dbReference type="GO" id="GO:0051301">
    <property type="term" value="P:cell division"/>
    <property type="evidence" value="ECO:0007669"/>
    <property type="project" value="UniProtKB-KW"/>
</dbReference>
<proteinExistence type="inferred from homology"/>
<comment type="subcellular location">
    <subcellularLocation>
        <location evidence="1 14">Cytoplasm</location>
    </subcellularLocation>
</comment>
<dbReference type="SUPFAM" id="SSF53244">
    <property type="entry name" value="MurD-like peptide ligases, peptide-binding domain"/>
    <property type="match status" value="1"/>
</dbReference>
<dbReference type="Pfam" id="PF08245">
    <property type="entry name" value="Mur_ligase_M"/>
    <property type="match status" value="1"/>
</dbReference>
<dbReference type="InterPro" id="IPR005758">
    <property type="entry name" value="UDP-N-AcMur_Ala_ligase_MurC"/>
</dbReference>
<feature type="domain" description="Mur ligase N-terminal catalytic" evidence="15">
    <location>
        <begin position="7"/>
        <end position="106"/>
    </location>
</feature>
<dbReference type="Gene3D" id="3.40.1190.10">
    <property type="entry name" value="Mur-like, catalytic domain"/>
    <property type="match status" value="2"/>
</dbReference>
<dbReference type="InterPro" id="IPR036615">
    <property type="entry name" value="Mur_ligase_C_dom_sf"/>
</dbReference>
<dbReference type="SUPFAM" id="SSF53623">
    <property type="entry name" value="MurD-like peptide ligases, catalytic domain"/>
    <property type="match status" value="1"/>
</dbReference>
<reference evidence="18 19" key="1">
    <citation type="journal article" date="2016" name="Nat. Commun.">
        <title>Thousands of microbial genomes shed light on interconnected biogeochemical processes in an aquifer system.</title>
        <authorList>
            <person name="Anantharaman K."/>
            <person name="Brown C.T."/>
            <person name="Hug L.A."/>
            <person name="Sharon I."/>
            <person name="Castelle C.J."/>
            <person name="Probst A.J."/>
            <person name="Thomas B.C."/>
            <person name="Singh A."/>
            <person name="Wilkins M.J."/>
            <person name="Karaoz U."/>
            <person name="Brodie E.L."/>
            <person name="Williams K.H."/>
            <person name="Hubbard S.S."/>
            <person name="Banfield J.F."/>
        </authorList>
    </citation>
    <scope>NUCLEOTIDE SEQUENCE [LARGE SCALE GENOMIC DNA]</scope>
</reference>
<dbReference type="InterPro" id="IPR050061">
    <property type="entry name" value="MurCDEF_pg_biosynth"/>
</dbReference>
<keyword evidence="8 14" id="KW-0067">ATP-binding</keyword>
<dbReference type="Pfam" id="PF02875">
    <property type="entry name" value="Mur_ligase_C"/>
    <property type="match status" value="1"/>
</dbReference>
<evidence type="ECO:0000259" key="17">
    <source>
        <dbReference type="Pfam" id="PF08245"/>
    </source>
</evidence>
<comment type="pathway">
    <text evidence="2 14">Cell wall biogenesis; peptidoglycan biosynthesis.</text>
</comment>
<feature type="binding site" evidence="14">
    <location>
        <begin position="113"/>
        <end position="119"/>
    </location>
    <ligand>
        <name>ATP</name>
        <dbReference type="ChEBI" id="CHEBI:30616"/>
    </ligand>
</feature>
<dbReference type="Proteomes" id="UP000178774">
    <property type="component" value="Unassembled WGS sequence"/>
</dbReference>
<evidence type="ECO:0000256" key="12">
    <source>
        <dbReference type="ARBA" id="ARBA00023316"/>
    </source>
</evidence>
<dbReference type="UniPathway" id="UPA00219"/>
<dbReference type="EMBL" id="MHOP01000010">
    <property type="protein sequence ID" value="OGZ66085.1"/>
    <property type="molecule type" value="Genomic_DNA"/>
</dbReference>
<dbReference type="InterPro" id="IPR000713">
    <property type="entry name" value="Mur_ligase_N"/>
</dbReference>
<name>A0A1G2HUF0_9BACT</name>
<protein>
    <recommendedName>
        <fullName evidence="3 14">UDP-N-acetylmuramate--L-alanine ligase</fullName>
        <ecNumber evidence="3 14">6.3.2.8</ecNumber>
    </recommendedName>
    <alternativeName>
        <fullName evidence="14">UDP-N-acetylmuramoyl-L-alanine synthetase</fullName>
    </alternativeName>
</protein>
<evidence type="ECO:0000256" key="7">
    <source>
        <dbReference type="ARBA" id="ARBA00022741"/>
    </source>
</evidence>
<feature type="domain" description="Mur ligase C-terminal" evidence="16">
    <location>
        <begin position="283"/>
        <end position="419"/>
    </location>
</feature>
<dbReference type="GO" id="GO:0071555">
    <property type="term" value="P:cell wall organization"/>
    <property type="evidence" value="ECO:0007669"/>
    <property type="project" value="UniProtKB-KW"/>
</dbReference>
<keyword evidence="11 14" id="KW-0131">Cell cycle</keyword>
<comment type="similarity">
    <text evidence="14">Belongs to the MurCDEF family.</text>
</comment>
<evidence type="ECO:0000313" key="19">
    <source>
        <dbReference type="Proteomes" id="UP000178774"/>
    </source>
</evidence>
<accession>A0A1G2HUF0</accession>
<evidence type="ECO:0000256" key="2">
    <source>
        <dbReference type="ARBA" id="ARBA00004752"/>
    </source>
</evidence>